<evidence type="ECO:0000313" key="2">
    <source>
        <dbReference type="EMBL" id="VFK23735.1"/>
    </source>
</evidence>
<dbReference type="GO" id="GO:0003677">
    <property type="term" value="F:DNA binding"/>
    <property type="evidence" value="ECO:0007669"/>
    <property type="project" value="UniProtKB-KW"/>
</dbReference>
<accession>A0A450TSC6</accession>
<name>A0A450TSC6_9GAMM</name>
<dbReference type="EMBL" id="CAADFA010000593">
    <property type="protein sequence ID" value="VFJ71294.1"/>
    <property type="molecule type" value="Genomic_DNA"/>
</dbReference>
<keyword evidence="1" id="KW-0371">Homeobox</keyword>
<proteinExistence type="predicted"/>
<keyword evidence="1" id="KW-0238">DNA-binding</keyword>
<dbReference type="EMBL" id="CAADFL010000943">
    <property type="protein sequence ID" value="VFK23735.1"/>
    <property type="molecule type" value="Genomic_DNA"/>
</dbReference>
<evidence type="ECO:0000313" key="1">
    <source>
        <dbReference type="EMBL" id="VFJ71294.1"/>
    </source>
</evidence>
<organism evidence="1">
    <name type="scientific">Candidatus Kentrum sp. FM</name>
    <dbReference type="NCBI Taxonomy" id="2126340"/>
    <lineage>
        <taxon>Bacteria</taxon>
        <taxon>Pseudomonadati</taxon>
        <taxon>Pseudomonadota</taxon>
        <taxon>Gammaproteobacteria</taxon>
        <taxon>Candidatus Kentrum</taxon>
    </lineage>
</organism>
<gene>
    <name evidence="2" type="ORF">BECKFM1743B_GA0114221_109432</name>
    <name evidence="1" type="ORF">BECKFM1743C_GA0114222_105931</name>
</gene>
<dbReference type="AlphaFoldDB" id="A0A450TSC6"/>
<dbReference type="Pfam" id="PF13565">
    <property type="entry name" value="HTH_32"/>
    <property type="match status" value="1"/>
</dbReference>
<protein>
    <submittedName>
        <fullName evidence="1">Homeodomain-like domain-containing protein</fullName>
    </submittedName>
</protein>
<sequence length="128" mass="14745">MVIFFYDYKYISQKKIAGFKIIFYDLYVRFTFPITSNVRRRFVLEGFEAALERKKREHPPIAPILDAEKEARLIQIACSQPPEGCAKWTLQLLADELVALDVVESSSEQTVGWTLKKTNFNPIEANIG</sequence>
<reference evidence="1" key="1">
    <citation type="submission" date="2019-02" db="EMBL/GenBank/DDBJ databases">
        <authorList>
            <person name="Gruber-Vodicka R. H."/>
            <person name="Seah K. B. B."/>
        </authorList>
    </citation>
    <scope>NUCLEOTIDE SEQUENCE</scope>
    <source>
        <strain evidence="2">BECK_BZ164</strain>
        <strain evidence="1">BECK_BZ165</strain>
    </source>
</reference>